<keyword evidence="2" id="KW-0830">Ubiquinone</keyword>
<dbReference type="GO" id="GO:0008168">
    <property type="term" value="F:methyltransferase activity"/>
    <property type="evidence" value="ECO:0007669"/>
    <property type="project" value="UniProtKB-KW"/>
</dbReference>
<gene>
    <name evidence="2" type="ORF">ISF_05061</name>
</gene>
<dbReference type="AlphaFoldDB" id="A0A167W0J7"/>
<dbReference type="GO" id="GO:0032259">
    <property type="term" value="P:methylation"/>
    <property type="evidence" value="ECO:0007669"/>
    <property type="project" value="UniProtKB-KW"/>
</dbReference>
<accession>A0A167W0J7</accession>
<dbReference type="PANTHER" id="PTHR33990:SF2">
    <property type="entry name" value="PHNB-LIKE DOMAIN-CONTAINING PROTEIN"/>
    <property type="match status" value="1"/>
</dbReference>
<reference evidence="2 3" key="1">
    <citation type="journal article" date="2016" name="Genome Biol. Evol.">
        <title>Divergent and convergent evolution of fungal pathogenicity.</title>
        <authorList>
            <person name="Shang Y."/>
            <person name="Xiao G."/>
            <person name="Zheng P."/>
            <person name="Cen K."/>
            <person name="Zhan S."/>
            <person name="Wang C."/>
        </authorList>
    </citation>
    <scope>NUCLEOTIDE SEQUENCE [LARGE SCALE GENOMIC DNA]</scope>
    <source>
        <strain evidence="2 3">ARSEF 2679</strain>
    </source>
</reference>
<dbReference type="PANTHER" id="PTHR33990">
    <property type="entry name" value="PROTEIN YJDN-RELATED"/>
    <property type="match status" value="1"/>
</dbReference>
<feature type="domain" description="PhnB-like" evidence="1">
    <location>
        <begin position="7"/>
        <end position="111"/>
    </location>
</feature>
<sequence length="152" mass="16925">MAAAAPFTTCLWFADEAEEAARHYVSIFAPDAAITRTQHYTAAGQTTHKQPRLRAARREWSFNPSVSFQVDCADQAEVDRLWEALGKDTVDPASRRCGWVADRYGVSWQVVPAVMKRLLGSEDREAADRAMVAMMGMEKLDIAALQKAYDNA</sequence>
<dbReference type="SUPFAM" id="SSF54593">
    <property type="entry name" value="Glyoxalase/Bleomycin resistance protein/Dihydroxybiphenyl dioxygenase"/>
    <property type="match status" value="1"/>
</dbReference>
<name>A0A167W0J7_CORFA</name>
<evidence type="ECO:0000313" key="2">
    <source>
        <dbReference type="EMBL" id="OAA63185.1"/>
    </source>
</evidence>
<dbReference type="Proteomes" id="UP000076744">
    <property type="component" value="Unassembled WGS sequence"/>
</dbReference>
<dbReference type="InterPro" id="IPR028973">
    <property type="entry name" value="PhnB-like"/>
</dbReference>
<dbReference type="GeneID" id="30021353"/>
<dbReference type="InterPro" id="IPR009725">
    <property type="entry name" value="3_dmu_93_MTrfase"/>
</dbReference>
<dbReference type="Gene3D" id="3.10.180.10">
    <property type="entry name" value="2,3-Dihydroxybiphenyl 1,2-Dioxygenase, domain 1"/>
    <property type="match status" value="1"/>
</dbReference>
<keyword evidence="3" id="KW-1185">Reference proteome</keyword>
<organism evidence="2 3">
    <name type="scientific">Cordyceps fumosorosea (strain ARSEF 2679)</name>
    <name type="common">Isaria fumosorosea</name>
    <dbReference type="NCBI Taxonomy" id="1081104"/>
    <lineage>
        <taxon>Eukaryota</taxon>
        <taxon>Fungi</taxon>
        <taxon>Dikarya</taxon>
        <taxon>Ascomycota</taxon>
        <taxon>Pezizomycotina</taxon>
        <taxon>Sordariomycetes</taxon>
        <taxon>Hypocreomycetidae</taxon>
        <taxon>Hypocreales</taxon>
        <taxon>Cordycipitaceae</taxon>
        <taxon>Cordyceps</taxon>
    </lineage>
</organism>
<evidence type="ECO:0000313" key="3">
    <source>
        <dbReference type="Proteomes" id="UP000076744"/>
    </source>
</evidence>
<comment type="caution">
    <text evidence="2">The sequence shown here is derived from an EMBL/GenBank/DDBJ whole genome shotgun (WGS) entry which is preliminary data.</text>
</comment>
<dbReference type="STRING" id="1081104.A0A167W0J7"/>
<evidence type="ECO:0000259" key="1">
    <source>
        <dbReference type="Pfam" id="PF06983"/>
    </source>
</evidence>
<dbReference type="CDD" id="cd06588">
    <property type="entry name" value="PhnB_like"/>
    <property type="match status" value="1"/>
</dbReference>
<keyword evidence="2" id="KW-0808">Transferase</keyword>
<dbReference type="RefSeq" id="XP_018704392.1">
    <property type="nucleotide sequence ID" value="XM_018848666.1"/>
</dbReference>
<dbReference type="PIRSF" id="PIRSF021700">
    <property type="entry name" value="3_dmu_93_MTrfase"/>
    <property type="match status" value="1"/>
</dbReference>
<dbReference type="Pfam" id="PF06983">
    <property type="entry name" value="3-dmu-9_3-mt"/>
    <property type="match status" value="1"/>
</dbReference>
<keyword evidence="2" id="KW-0489">Methyltransferase</keyword>
<dbReference type="OrthoDB" id="10255422at2759"/>
<dbReference type="EMBL" id="AZHB01000011">
    <property type="protein sequence ID" value="OAA63185.1"/>
    <property type="molecule type" value="Genomic_DNA"/>
</dbReference>
<protein>
    <submittedName>
        <fullName evidence="2">3-demethylubiquinone-9 3-O-methyltransferase</fullName>
    </submittedName>
</protein>
<proteinExistence type="predicted"/>
<dbReference type="InterPro" id="IPR029068">
    <property type="entry name" value="Glyas_Bleomycin-R_OHBP_Dase"/>
</dbReference>